<comment type="caution">
    <text evidence="1">The sequence shown here is derived from an EMBL/GenBank/DDBJ whole genome shotgun (WGS) entry which is preliminary data.</text>
</comment>
<evidence type="ECO:0000313" key="2">
    <source>
        <dbReference type="Proteomes" id="UP000488299"/>
    </source>
</evidence>
<evidence type="ECO:0000313" key="1">
    <source>
        <dbReference type="EMBL" id="KAB7731629.1"/>
    </source>
</evidence>
<dbReference type="InterPro" id="IPR019853">
    <property type="entry name" value="GldB-like"/>
</dbReference>
<organism evidence="1 2">
    <name type="scientific">Rudanella paleaurantiibacter</name>
    <dbReference type="NCBI Taxonomy" id="2614655"/>
    <lineage>
        <taxon>Bacteria</taxon>
        <taxon>Pseudomonadati</taxon>
        <taxon>Bacteroidota</taxon>
        <taxon>Cytophagia</taxon>
        <taxon>Cytophagales</taxon>
        <taxon>Cytophagaceae</taxon>
        <taxon>Rudanella</taxon>
    </lineage>
</organism>
<dbReference type="AlphaFoldDB" id="A0A7J5U1E4"/>
<protein>
    <submittedName>
        <fullName evidence="1">Gliding motility protein</fullName>
    </submittedName>
</protein>
<keyword evidence="2" id="KW-1185">Reference proteome</keyword>
<name>A0A7J5U1E4_9BACT</name>
<sequence length="325" mass="36790">MRFPAALGALLAVLLLNSCAKKEQVPLDRLDQVLFAAKEPGQIREFLTRNKSIAQLYFGADNGPDSSLVADLHHRVNDPELNLLYKQVQDEFPEENELAAQLGEAFANIKKAYPDFKPPRVVTMVTGFMGPDLVVSDSLVIVGLDYFLGPKAKYRPRGPEFPQYILRRYAKEYIAPTVVFTLSDAFNKNNPADQTMLADMVYFGKGYVFTKTMMPAVADSLVIGYSDVQLTETYNAQDMVWAHFIDKQLIYETRPDIKNRYMNDRPFTAEIGPRCPGAIGRWVGWRIVGRYFDKQTNPSITDLMATDDARKLFQESGYKGQKDEN</sequence>
<dbReference type="RefSeq" id="WP_152123241.1">
    <property type="nucleotide sequence ID" value="NZ_WELI01000002.1"/>
</dbReference>
<gene>
    <name evidence="1" type="ORF">F5984_05200</name>
</gene>
<dbReference type="Proteomes" id="UP000488299">
    <property type="component" value="Unassembled WGS sequence"/>
</dbReference>
<reference evidence="1 2" key="1">
    <citation type="submission" date="2019-10" db="EMBL/GenBank/DDBJ databases">
        <title>Rudanella paleaurantiibacter sp. nov., isolated from sludge.</title>
        <authorList>
            <person name="Xu S.Q."/>
        </authorList>
    </citation>
    <scope>NUCLEOTIDE SEQUENCE [LARGE SCALE GENOMIC DNA]</scope>
    <source>
        <strain evidence="1 2">HX-22-17</strain>
    </source>
</reference>
<dbReference type="Pfam" id="PF25594">
    <property type="entry name" value="GldB_lipo"/>
    <property type="match status" value="1"/>
</dbReference>
<accession>A0A7J5U1E4</accession>
<proteinExistence type="predicted"/>
<dbReference type="EMBL" id="WELI01000002">
    <property type="protein sequence ID" value="KAB7731629.1"/>
    <property type="molecule type" value="Genomic_DNA"/>
</dbReference>